<dbReference type="OrthoDB" id="3254696at2759"/>
<dbReference type="SUPFAM" id="SSF56349">
    <property type="entry name" value="DNA breaking-rejoining enzymes"/>
    <property type="match status" value="1"/>
</dbReference>
<sequence length="372" mass="40895">MEGSGTADRTLVQTPPCRAEDRLRQWLPVRLGSDVGPSERLMDIMEDGWASTTRQTYAAGVAAWLAFCDSCVPPIPHAERAPAKEEMVLEFIASCVGAYSGSTVRNYVFGLKAWHTLHRVAWRVSEVALAKCFKAAERAAPPSSKRTIRPPVTVEMLSVALGHLNLSDPLDAAVWACITTTYWSISRLGEFTVSSIDAFTKEKDVKRSDMMLDVQERGATVTTFFLPSTKSANTQGETTQWAAQDGPCDPRAAMLNHLAVNNPAPDSHLFTYRARNGLLRPLTNSACIMRVNTALAAGGLPPVKGHCFRIGGVLEWLLRGVPFEVVKVMGRWSSDAFTVYLRKRSSILAPYIQASPAFVPFTQLVAMPRRIR</sequence>
<gene>
    <name evidence="3" type="ORF">DFP72DRAFT_820456</name>
</gene>
<dbReference type="PANTHER" id="PTHR34605:SF3">
    <property type="entry name" value="P CELL-TYPE AGGLUTINATION PROTEIN MAP4-LIKE-RELATED"/>
    <property type="match status" value="1"/>
</dbReference>
<protein>
    <submittedName>
        <fullName evidence="3">Uncharacterized protein</fullName>
    </submittedName>
</protein>
<evidence type="ECO:0000313" key="4">
    <source>
        <dbReference type="Proteomes" id="UP000521943"/>
    </source>
</evidence>
<dbReference type="Gene3D" id="1.10.443.10">
    <property type="entry name" value="Intergrase catalytic core"/>
    <property type="match status" value="1"/>
</dbReference>
<dbReference type="InterPro" id="IPR010998">
    <property type="entry name" value="Integrase_recombinase_N"/>
</dbReference>
<dbReference type="InterPro" id="IPR052925">
    <property type="entry name" value="Phage_Integrase-like_Recomb"/>
</dbReference>
<proteinExistence type="predicted"/>
<dbReference type="SUPFAM" id="SSF47823">
    <property type="entry name" value="lambda integrase-like, N-terminal domain"/>
    <property type="match status" value="1"/>
</dbReference>
<dbReference type="InterPro" id="IPR013762">
    <property type="entry name" value="Integrase-like_cat_sf"/>
</dbReference>
<dbReference type="Proteomes" id="UP000521943">
    <property type="component" value="Unassembled WGS sequence"/>
</dbReference>
<dbReference type="AlphaFoldDB" id="A0A8H6HJP9"/>
<evidence type="ECO:0000256" key="1">
    <source>
        <dbReference type="ARBA" id="ARBA00023125"/>
    </source>
</evidence>
<keyword evidence="1" id="KW-0238">DNA-binding</keyword>
<dbReference type="GO" id="GO:0015074">
    <property type="term" value="P:DNA integration"/>
    <property type="evidence" value="ECO:0007669"/>
    <property type="project" value="InterPro"/>
</dbReference>
<organism evidence="3 4">
    <name type="scientific">Ephemerocybe angulata</name>
    <dbReference type="NCBI Taxonomy" id="980116"/>
    <lineage>
        <taxon>Eukaryota</taxon>
        <taxon>Fungi</taxon>
        <taxon>Dikarya</taxon>
        <taxon>Basidiomycota</taxon>
        <taxon>Agaricomycotina</taxon>
        <taxon>Agaricomycetes</taxon>
        <taxon>Agaricomycetidae</taxon>
        <taxon>Agaricales</taxon>
        <taxon>Agaricineae</taxon>
        <taxon>Psathyrellaceae</taxon>
        <taxon>Ephemerocybe</taxon>
    </lineage>
</organism>
<evidence type="ECO:0000313" key="3">
    <source>
        <dbReference type="EMBL" id="KAF6748299.1"/>
    </source>
</evidence>
<dbReference type="PANTHER" id="PTHR34605">
    <property type="entry name" value="PHAGE_INTEGRASE DOMAIN-CONTAINING PROTEIN"/>
    <property type="match status" value="1"/>
</dbReference>
<dbReference type="EMBL" id="JACGCI010000072">
    <property type="protein sequence ID" value="KAF6748299.1"/>
    <property type="molecule type" value="Genomic_DNA"/>
</dbReference>
<evidence type="ECO:0000256" key="2">
    <source>
        <dbReference type="ARBA" id="ARBA00023172"/>
    </source>
</evidence>
<dbReference type="InterPro" id="IPR011010">
    <property type="entry name" value="DNA_brk_join_enz"/>
</dbReference>
<dbReference type="GO" id="GO:0003677">
    <property type="term" value="F:DNA binding"/>
    <property type="evidence" value="ECO:0007669"/>
    <property type="project" value="UniProtKB-KW"/>
</dbReference>
<reference evidence="3 4" key="1">
    <citation type="submission" date="2020-07" db="EMBL/GenBank/DDBJ databases">
        <title>Comparative genomics of pyrophilous fungi reveals a link between fire events and developmental genes.</title>
        <authorList>
            <consortium name="DOE Joint Genome Institute"/>
            <person name="Steindorff A.S."/>
            <person name="Carver A."/>
            <person name="Calhoun S."/>
            <person name="Stillman K."/>
            <person name="Liu H."/>
            <person name="Lipzen A."/>
            <person name="Pangilinan J."/>
            <person name="Labutti K."/>
            <person name="Bruns T.D."/>
            <person name="Grigoriev I.V."/>
        </authorList>
    </citation>
    <scope>NUCLEOTIDE SEQUENCE [LARGE SCALE GENOMIC DNA]</scope>
    <source>
        <strain evidence="3 4">CBS 144469</strain>
    </source>
</reference>
<name>A0A8H6HJP9_9AGAR</name>
<dbReference type="Gene3D" id="1.10.150.130">
    <property type="match status" value="1"/>
</dbReference>
<accession>A0A8H6HJP9</accession>
<dbReference type="GO" id="GO:0006310">
    <property type="term" value="P:DNA recombination"/>
    <property type="evidence" value="ECO:0007669"/>
    <property type="project" value="UniProtKB-KW"/>
</dbReference>
<comment type="caution">
    <text evidence="3">The sequence shown here is derived from an EMBL/GenBank/DDBJ whole genome shotgun (WGS) entry which is preliminary data.</text>
</comment>
<keyword evidence="2" id="KW-0233">DNA recombination</keyword>
<keyword evidence="4" id="KW-1185">Reference proteome</keyword>